<proteinExistence type="predicted"/>
<evidence type="ECO:0008006" key="3">
    <source>
        <dbReference type="Google" id="ProtNLM"/>
    </source>
</evidence>
<dbReference type="Proteomes" id="UP000214688">
    <property type="component" value="Chromosome"/>
</dbReference>
<dbReference type="Gene3D" id="2.60.300.12">
    <property type="entry name" value="HesB-like domain"/>
    <property type="match status" value="1"/>
</dbReference>
<protein>
    <recommendedName>
        <fullName evidence="3">FeS cluster biogenesis domain-containing protein</fullName>
    </recommendedName>
</protein>
<dbReference type="AlphaFoldDB" id="A0A223CYH7"/>
<dbReference type="InterPro" id="IPR035903">
    <property type="entry name" value="HesB-like_dom_sf"/>
</dbReference>
<gene>
    <name evidence="1" type="ORF">CIG75_04965</name>
</gene>
<keyword evidence="2" id="KW-1185">Reference proteome</keyword>
<organism evidence="1 2">
    <name type="scientific">Tumebacillus algifaecis</name>
    <dbReference type="NCBI Taxonomy" id="1214604"/>
    <lineage>
        <taxon>Bacteria</taxon>
        <taxon>Bacillati</taxon>
        <taxon>Bacillota</taxon>
        <taxon>Bacilli</taxon>
        <taxon>Bacillales</taxon>
        <taxon>Alicyclobacillaceae</taxon>
        <taxon>Tumebacillus</taxon>
    </lineage>
</organism>
<dbReference type="RefSeq" id="WP_094235650.1">
    <property type="nucleotide sequence ID" value="NZ_CP022657.1"/>
</dbReference>
<name>A0A223CYH7_9BACL</name>
<dbReference type="OrthoDB" id="2382278at2"/>
<accession>A0A223CYH7</accession>
<sequence length="61" mass="6773">MRFRLALDESKDYDKSVEAHGITFVMDPFAVALIEGIQIDYDDIVEDDFIVTNTAGPSSSC</sequence>
<reference evidence="1 2" key="1">
    <citation type="journal article" date="2015" name="Int. J. Syst. Evol. Microbiol.">
        <title>Tumebacillus algifaecis sp. nov., isolated from decomposing algal scum.</title>
        <authorList>
            <person name="Wu Y.F."/>
            <person name="Zhang B."/>
            <person name="Xing P."/>
            <person name="Wu Q.L."/>
            <person name="Liu S.J."/>
        </authorList>
    </citation>
    <scope>NUCLEOTIDE SEQUENCE [LARGE SCALE GENOMIC DNA]</scope>
    <source>
        <strain evidence="1 2">THMBR28</strain>
    </source>
</reference>
<evidence type="ECO:0000313" key="1">
    <source>
        <dbReference type="EMBL" id="ASS74398.1"/>
    </source>
</evidence>
<dbReference type="KEGG" id="tab:CIG75_04965"/>
<evidence type="ECO:0000313" key="2">
    <source>
        <dbReference type="Proteomes" id="UP000214688"/>
    </source>
</evidence>
<dbReference type="SUPFAM" id="SSF89360">
    <property type="entry name" value="HesB-like domain"/>
    <property type="match status" value="1"/>
</dbReference>
<dbReference type="EMBL" id="CP022657">
    <property type="protein sequence ID" value="ASS74398.1"/>
    <property type="molecule type" value="Genomic_DNA"/>
</dbReference>